<evidence type="ECO:0000259" key="3">
    <source>
        <dbReference type="Pfam" id="PF00557"/>
    </source>
</evidence>
<feature type="compositionally biased region" description="Polar residues" evidence="2">
    <location>
        <begin position="823"/>
        <end position="835"/>
    </location>
</feature>
<dbReference type="PANTHER" id="PTHR13980:SF15">
    <property type="entry name" value="FACT COMPLEX SUBUNIT SPT16"/>
    <property type="match status" value="1"/>
</dbReference>
<comment type="subcellular location">
    <subcellularLocation>
        <location evidence="1">Nucleus</location>
    </subcellularLocation>
    <subcellularLocation>
        <location evidence="1">Chromosome</location>
    </subcellularLocation>
</comment>
<evidence type="ECO:0000313" key="4">
    <source>
        <dbReference type="EMBL" id="EFP80474.2"/>
    </source>
</evidence>
<dbReference type="RefSeq" id="XP_003324893.2">
    <property type="nucleotide sequence ID" value="XM_003324845.2"/>
</dbReference>
<dbReference type="KEGG" id="pgr:PGTG_06430"/>
<feature type="domain" description="Peptidase M24" evidence="3">
    <location>
        <begin position="135"/>
        <end position="310"/>
    </location>
</feature>
<dbReference type="SUPFAM" id="SSF55920">
    <property type="entry name" value="Creatinase/aminopeptidase"/>
    <property type="match status" value="1"/>
</dbReference>
<dbReference type="FunFam" id="3.90.230.10:FF:000005">
    <property type="entry name" value="FACT complex subunit spt16"/>
    <property type="match status" value="1"/>
</dbReference>
<protein>
    <recommendedName>
        <fullName evidence="1">FACT complex subunit</fullName>
    </recommendedName>
</protein>
<reference evidence="5" key="2">
    <citation type="journal article" date="2011" name="Proc. Natl. Acad. Sci. U.S.A.">
        <title>Obligate biotrophy features unraveled by the genomic analysis of rust fungi.</title>
        <authorList>
            <person name="Duplessis S."/>
            <person name="Cuomo C.A."/>
            <person name="Lin Y.-C."/>
            <person name="Aerts A."/>
            <person name="Tisserant E."/>
            <person name="Veneault-Fourrey C."/>
            <person name="Joly D.L."/>
            <person name="Hacquard S."/>
            <person name="Amselem J."/>
            <person name="Cantarel B.L."/>
            <person name="Chiu R."/>
            <person name="Coutinho P.M."/>
            <person name="Feau N."/>
            <person name="Field M."/>
            <person name="Frey P."/>
            <person name="Gelhaye E."/>
            <person name="Goldberg J."/>
            <person name="Grabherr M.G."/>
            <person name="Kodira C.D."/>
            <person name="Kohler A."/>
            <person name="Kuees U."/>
            <person name="Lindquist E.A."/>
            <person name="Lucas S.M."/>
            <person name="Mago R."/>
            <person name="Mauceli E."/>
            <person name="Morin E."/>
            <person name="Murat C."/>
            <person name="Pangilinan J.L."/>
            <person name="Park R."/>
            <person name="Pearson M."/>
            <person name="Quesneville H."/>
            <person name="Rouhier N."/>
            <person name="Sakthikumar S."/>
            <person name="Salamov A.A."/>
            <person name="Schmutz J."/>
            <person name="Selles B."/>
            <person name="Shapiro H."/>
            <person name="Tanguay P."/>
            <person name="Tuskan G.A."/>
            <person name="Henrissat B."/>
            <person name="Van de Peer Y."/>
            <person name="Rouze P."/>
            <person name="Ellis J.G."/>
            <person name="Dodds P.N."/>
            <person name="Schein J.E."/>
            <person name="Zhong S."/>
            <person name="Hamelin R.C."/>
            <person name="Grigoriev I.V."/>
            <person name="Szabo L.J."/>
            <person name="Martin F."/>
        </authorList>
    </citation>
    <scope>NUCLEOTIDE SEQUENCE [LARGE SCALE GENOMIC DNA]</scope>
    <source>
        <strain evidence="5">CRL 75-36-700-3 / race SCCL</strain>
    </source>
</reference>
<keyword evidence="1" id="KW-0227">DNA damage</keyword>
<keyword evidence="1" id="KW-0539">Nucleus</keyword>
<evidence type="ECO:0000313" key="5">
    <source>
        <dbReference type="Proteomes" id="UP000008783"/>
    </source>
</evidence>
<dbReference type="VEuPathDB" id="FungiDB:PGTG_06430"/>
<accession>E3K7H0</accession>
<dbReference type="InParanoid" id="E3K7H0"/>
<keyword evidence="1" id="KW-0804">Transcription</keyword>
<keyword evidence="5" id="KW-1185">Reference proteome</keyword>
<comment type="subunit">
    <text evidence="1">Component of the FACT complex.</text>
</comment>
<dbReference type="Gene3D" id="3.90.230.10">
    <property type="entry name" value="Creatinase/methionine aminopeptidase superfamily"/>
    <property type="match status" value="1"/>
</dbReference>
<keyword evidence="1" id="KW-0235">DNA replication</keyword>
<comment type="function">
    <text evidence="1">Component of the FACT complex, a general chromatin factor that acts to reorganize nucleosomes. The FACT complex is involved in multiple processes that require DNA as a template such as mRNA elongation, DNA replication and DNA repair. During transcription elongation the FACT complex acts as a histone chaperone that both destabilizes and restores nucleosomal structure. It facilitates the passage of RNA polymerase II and transcription by promoting the dissociation of one histone H2A-H2B dimer from the nucleosome, then subsequently promotes the reestablishment of the nucleosome following the passage of RNA polymerase II.</text>
</comment>
<feature type="region of interest" description="Disordered" evidence="2">
    <location>
        <begin position="335"/>
        <end position="427"/>
    </location>
</feature>
<dbReference type="Pfam" id="PF12298">
    <property type="entry name" value="Bot1p"/>
    <property type="match status" value="1"/>
</dbReference>
<feature type="compositionally biased region" description="Pro residues" evidence="2">
    <location>
        <begin position="701"/>
        <end position="711"/>
    </location>
</feature>
<dbReference type="STRING" id="418459.E3K7H0"/>
<proteinExistence type="inferred from homology"/>
<dbReference type="InterPro" id="IPR036005">
    <property type="entry name" value="Creatinase/aminopeptidase-like"/>
</dbReference>
<feature type="region of interest" description="Disordered" evidence="2">
    <location>
        <begin position="772"/>
        <end position="855"/>
    </location>
</feature>
<dbReference type="EMBL" id="DS178275">
    <property type="protein sequence ID" value="EFP80474.2"/>
    <property type="molecule type" value="Genomic_DNA"/>
</dbReference>
<dbReference type="InterPro" id="IPR040258">
    <property type="entry name" value="Spt16"/>
</dbReference>
<dbReference type="GO" id="GO:0006260">
    <property type="term" value="P:DNA replication"/>
    <property type="evidence" value="ECO:0007669"/>
    <property type="project" value="UniProtKB-KW"/>
</dbReference>
<feature type="region of interest" description="Disordered" evidence="2">
    <location>
        <begin position="695"/>
        <end position="757"/>
    </location>
</feature>
<dbReference type="Pfam" id="PF00557">
    <property type="entry name" value="Peptidase_M24"/>
    <property type="match status" value="1"/>
</dbReference>
<dbReference type="GO" id="GO:0035101">
    <property type="term" value="C:FACT complex"/>
    <property type="evidence" value="ECO:0000318"/>
    <property type="project" value="GO_Central"/>
</dbReference>
<keyword evidence="1" id="KW-0234">DNA repair</keyword>
<dbReference type="Gene3D" id="3.40.350.10">
    <property type="entry name" value="Creatinase/prolidase N-terminal domain"/>
    <property type="match status" value="1"/>
</dbReference>
<name>E3K7H0_PUCGT</name>
<feature type="region of interest" description="Disordered" evidence="2">
    <location>
        <begin position="993"/>
        <end position="1032"/>
    </location>
</feature>
<organism evidence="4 5">
    <name type="scientific">Puccinia graminis f. sp. tritici (strain CRL 75-36-700-3 / race SCCL)</name>
    <name type="common">Black stem rust fungus</name>
    <dbReference type="NCBI Taxonomy" id="418459"/>
    <lineage>
        <taxon>Eukaryota</taxon>
        <taxon>Fungi</taxon>
        <taxon>Dikarya</taxon>
        <taxon>Basidiomycota</taxon>
        <taxon>Pucciniomycotina</taxon>
        <taxon>Pucciniomycetes</taxon>
        <taxon>Pucciniales</taxon>
        <taxon>Pucciniaceae</taxon>
        <taxon>Puccinia</taxon>
    </lineage>
</organism>
<dbReference type="InterPro" id="IPR000994">
    <property type="entry name" value="Pept_M24"/>
</dbReference>
<comment type="similarity">
    <text evidence="1">Belongs to the peptidase M24 family. SPT16 subfamily.</text>
</comment>
<dbReference type="OrthoDB" id="10052321at2759"/>
<evidence type="ECO:0000256" key="2">
    <source>
        <dbReference type="SAM" id="MobiDB-lite"/>
    </source>
</evidence>
<dbReference type="GO" id="GO:0031491">
    <property type="term" value="F:nucleosome binding"/>
    <property type="evidence" value="ECO:0000318"/>
    <property type="project" value="GO_Central"/>
</dbReference>
<evidence type="ECO:0000256" key="1">
    <source>
        <dbReference type="RuleBase" id="RU367052"/>
    </source>
</evidence>
<dbReference type="HOGENOM" id="CLU_289369_0_0_1"/>
<dbReference type="GO" id="GO:0006281">
    <property type="term" value="P:DNA repair"/>
    <property type="evidence" value="ECO:0007669"/>
    <property type="project" value="UniProtKB-UniRule"/>
</dbReference>
<sequence length="1060" mass="118140">MNDKINVKVIVKPVKLAAANLAMEAFLTSIEEVTLKTGKKVGCLRDGEPIEDDFMNEWNDFLESSGKKSLFSKAPNISAGVSVFLASKQPQEIRHTEVACQMSRELIRICGNLRDLIQRKHEEGSIWKGAKYKPDVDPTFGYLCYSPTIQAGSKYDRRKSSRTGADERLDATEIILVHLGTQYRSYNSDVSRTVMIEPHPSQEANYEFLLDLQKFAISIMKEGAGANLVYHAIKTKVAADRPELESHLPKSFGSGLGVEFGDPFLSLKPKCTRVLKTKMIFSLSLSFTKLKDPMENDKTYSLQLTDTVLVGQEGSMVLSDLPTELSQITYFRHHPAPRDLPQEQDGHSPARSFQQGDADNDGSIAGETIIPEGARSKRPRSFPEEADDTTKRQKVASSSSPPNHCDVNFRSTSPKKTAHEEEEDGDDRWPIFKQMEMFVSPRRLRLATQNGNAILLQSIASSRLDPSIRSSVQAPQSRKLGSIAKIQALGKPAGAEEEEDDLLSSLTKRRGGRTKKGIQKISPKDWLLTEEGLKFRHPTIGRPNWLGDEIPFPTNPWFKPQPPISDKIRTQVYESFKQRIHAIYKQQSYPNLSLDEKTRQEQILIRETSDQWGICRDRVSAIIRLKAMEDSWPLNETNEEGQPIKPHKRTLQLNFEKGMESVLGVQTDPAIRLNPDINQLANRRLQRKSSFYGTEFVPIDSPEPSPQPAQPPSEMNATEAQRSKNKNKYQEDGEPTETRHVIGSDGLPRPSTCYISKPPNKVPMVFTDVSEFPRAPKPMSKRKARYYPKTSLLPDYSAQPTRSSPSSARRSHSTAAATIASVEQLNNPQFPPSNSDIHETAAASKAQQEKSDEEKRNLAGRLLRQLKGCASSENGSKLLDQLSTSPDYSEFSSLTGIDADEIKESLLLRAGGLSFKASGGKKIMEEFHPDRINSIRNENEAPVSEDEKQIRSIKLEMIKSIYLKKLELNSSGRLLLPKSIRTKEDKDLKILQSAGSTSATSSADQSSSSSSSSASGPTPSGSSDLISSRSNQLVRKCMKGPLGRIKQRQLLANRNQSVNH</sequence>
<keyword evidence="1" id="KW-0158">Chromosome</keyword>
<dbReference type="AlphaFoldDB" id="E3K7H0"/>
<feature type="compositionally biased region" description="Basic and acidic residues" evidence="2">
    <location>
        <begin position="336"/>
        <end position="348"/>
    </location>
</feature>
<feature type="compositionally biased region" description="Basic and acidic residues" evidence="2">
    <location>
        <begin position="728"/>
        <end position="742"/>
    </location>
</feature>
<feature type="compositionally biased region" description="Low complexity" evidence="2">
    <location>
        <begin position="993"/>
        <end position="1024"/>
    </location>
</feature>
<dbReference type="InterPro" id="IPR029149">
    <property type="entry name" value="Creatin/AminoP/Spt16_N"/>
</dbReference>
<keyword evidence="1" id="KW-0805">Transcription regulation</keyword>
<dbReference type="PANTHER" id="PTHR13980">
    <property type="entry name" value="CDC68 RELATED"/>
    <property type="match status" value="1"/>
</dbReference>
<gene>
    <name evidence="4" type="ORF">PGTG_06430</name>
</gene>
<dbReference type="Proteomes" id="UP000008783">
    <property type="component" value="Unassembled WGS sequence"/>
</dbReference>
<dbReference type="GO" id="GO:0006368">
    <property type="term" value="P:transcription elongation by RNA polymerase II"/>
    <property type="evidence" value="ECO:0000318"/>
    <property type="project" value="GO_Central"/>
</dbReference>
<dbReference type="GeneID" id="10539484"/>
<feature type="compositionally biased region" description="Low complexity" evidence="2">
    <location>
        <begin position="797"/>
        <end position="821"/>
    </location>
</feature>
<reference key="1">
    <citation type="submission" date="2007-01" db="EMBL/GenBank/DDBJ databases">
        <title>The Genome Sequence of Puccinia graminis f. sp. tritici Strain CRL 75-36-700-3.</title>
        <authorList>
            <consortium name="The Broad Institute Genome Sequencing Platform"/>
            <person name="Birren B."/>
            <person name="Lander E."/>
            <person name="Galagan J."/>
            <person name="Nusbaum C."/>
            <person name="Devon K."/>
            <person name="Cuomo C."/>
            <person name="Jaffe D."/>
            <person name="Butler J."/>
            <person name="Alvarez P."/>
            <person name="Gnerre S."/>
            <person name="Grabherr M."/>
            <person name="Mauceli E."/>
            <person name="Brockman W."/>
            <person name="Young S."/>
            <person name="LaButti K."/>
            <person name="Sykes S."/>
            <person name="DeCaprio D."/>
            <person name="Crawford M."/>
            <person name="Koehrsen M."/>
            <person name="Engels R."/>
            <person name="Montgomery P."/>
            <person name="Pearson M."/>
            <person name="Howarth C."/>
            <person name="Larson L."/>
            <person name="White J."/>
            <person name="Zeng Q."/>
            <person name="Kodira C."/>
            <person name="Yandava C."/>
            <person name="Alvarado L."/>
            <person name="O'Leary S."/>
            <person name="Szabo L."/>
            <person name="Dean R."/>
            <person name="Schein J."/>
        </authorList>
    </citation>
    <scope>NUCLEOTIDE SEQUENCE</scope>
    <source>
        <strain>CRL 75-36-700-3</strain>
    </source>
</reference>